<reference evidence="1 2" key="1">
    <citation type="submission" date="2019-09" db="EMBL/GenBank/DDBJ databases">
        <title>Draft genome of the ectomycorrhizal ascomycete Sphaerosporella brunnea.</title>
        <authorList>
            <consortium name="DOE Joint Genome Institute"/>
            <person name="Benucci G.M."/>
            <person name="Marozzi G."/>
            <person name="Antonielli L."/>
            <person name="Sanchez S."/>
            <person name="Marco P."/>
            <person name="Wang X."/>
            <person name="Falini L.B."/>
            <person name="Barry K."/>
            <person name="Haridas S."/>
            <person name="Lipzen A."/>
            <person name="Labutti K."/>
            <person name="Grigoriev I.V."/>
            <person name="Murat C."/>
            <person name="Martin F."/>
            <person name="Albertini E."/>
            <person name="Donnini D."/>
            <person name="Bonito G."/>
        </authorList>
    </citation>
    <scope>NUCLEOTIDE SEQUENCE [LARGE SCALE GENOMIC DNA]</scope>
    <source>
        <strain evidence="1 2">Sb_GMNB300</strain>
    </source>
</reference>
<proteinExistence type="predicted"/>
<sequence length="258" mass="28075">MTRQRVEPRNIADHKSGPAIVLRVSLVRRGRTTIDLAEWRADCPAHPTIPDAHSAHYGYGRKRGAPDQITNHTALDRELPVSDCSAYPPFHSYNDTLRWYLRPNTCELIAGSDRDFGADMQAFICMRDRCVHYDACLSPAWVPAVRIEALAAEALFPVLHYDEEEWHAGDCTTEAASPGPDSGAALASAWNSSFTRKANSATTSTAPQPILSRLLGGVSLSPPQSGLGCSWLADQSYDATADINDGVVPMLSDGMLKP</sequence>
<evidence type="ECO:0000313" key="1">
    <source>
        <dbReference type="EMBL" id="KAA8892909.1"/>
    </source>
</evidence>
<dbReference type="InParanoid" id="A0A5J5ECU0"/>
<evidence type="ECO:0000313" key="2">
    <source>
        <dbReference type="Proteomes" id="UP000326924"/>
    </source>
</evidence>
<dbReference type="AlphaFoldDB" id="A0A5J5ECU0"/>
<accession>A0A5J5ECU0</accession>
<dbReference type="Proteomes" id="UP000326924">
    <property type="component" value="Unassembled WGS sequence"/>
</dbReference>
<organism evidence="1 2">
    <name type="scientific">Sphaerosporella brunnea</name>
    <dbReference type="NCBI Taxonomy" id="1250544"/>
    <lineage>
        <taxon>Eukaryota</taxon>
        <taxon>Fungi</taxon>
        <taxon>Dikarya</taxon>
        <taxon>Ascomycota</taxon>
        <taxon>Pezizomycotina</taxon>
        <taxon>Pezizomycetes</taxon>
        <taxon>Pezizales</taxon>
        <taxon>Pyronemataceae</taxon>
        <taxon>Sphaerosporella</taxon>
    </lineage>
</organism>
<gene>
    <name evidence="1" type="ORF">FN846DRAFT_914705</name>
</gene>
<keyword evidence="2" id="KW-1185">Reference proteome</keyword>
<dbReference type="EMBL" id="VXIS01000549">
    <property type="protein sequence ID" value="KAA8892909.1"/>
    <property type="molecule type" value="Genomic_DNA"/>
</dbReference>
<comment type="caution">
    <text evidence="1">The sequence shown here is derived from an EMBL/GenBank/DDBJ whole genome shotgun (WGS) entry which is preliminary data.</text>
</comment>
<name>A0A5J5ECU0_9PEZI</name>
<protein>
    <submittedName>
        <fullName evidence="1">Uncharacterized protein</fullName>
    </submittedName>
</protein>